<sequence>MTPVNFAYRHRFCNRGIYRRAIESVPASNPISQFLKIVNRKRLPTASGKRLPTASGKREATSERLHQWHGPHQAEVAAEVVQKLEPCEASALFIEGLMHPIQKVMQMDGNENLSEKLADCMKKAESITDHSKACHCQCSCATENSFKEPLSAPF</sequence>
<evidence type="ECO:0000313" key="1">
    <source>
        <dbReference type="EMBL" id="KOM27385.1"/>
    </source>
</evidence>
<reference evidence="2" key="1">
    <citation type="journal article" date="2015" name="Proc. Natl. Acad. Sci. U.S.A.">
        <title>Genome sequencing of adzuki bean (Vigna angularis) provides insight into high starch and low fat accumulation and domestication.</title>
        <authorList>
            <person name="Yang K."/>
            <person name="Tian Z."/>
            <person name="Chen C."/>
            <person name="Luo L."/>
            <person name="Zhao B."/>
            <person name="Wang Z."/>
            <person name="Yu L."/>
            <person name="Li Y."/>
            <person name="Sun Y."/>
            <person name="Li W."/>
            <person name="Chen Y."/>
            <person name="Li Y."/>
            <person name="Zhang Y."/>
            <person name="Ai D."/>
            <person name="Zhao J."/>
            <person name="Shang C."/>
            <person name="Ma Y."/>
            <person name="Wu B."/>
            <person name="Wang M."/>
            <person name="Gao L."/>
            <person name="Sun D."/>
            <person name="Zhang P."/>
            <person name="Guo F."/>
            <person name="Wang W."/>
            <person name="Li Y."/>
            <person name="Wang J."/>
            <person name="Varshney R.K."/>
            <person name="Wang J."/>
            <person name="Ling H.Q."/>
            <person name="Wan P."/>
        </authorList>
    </citation>
    <scope>NUCLEOTIDE SEQUENCE</scope>
    <source>
        <strain evidence="2">cv. Jingnong 6</strain>
    </source>
</reference>
<evidence type="ECO:0000313" key="2">
    <source>
        <dbReference type="Proteomes" id="UP000053144"/>
    </source>
</evidence>
<gene>
    <name evidence="1" type="ORF">LR48_Vigan406s019500</name>
</gene>
<protein>
    <submittedName>
        <fullName evidence="1">Uncharacterized protein</fullName>
    </submittedName>
</protein>
<name>A0A0L9T9U6_PHAAN</name>
<dbReference type="EMBL" id="KQ258371">
    <property type="protein sequence ID" value="KOM27385.1"/>
    <property type="molecule type" value="Genomic_DNA"/>
</dbReference>
<dbReference type="Proteomes" id="UP000053144">
    <property type="component" value="Unassembled WGS sequence"/>
</dbReference>
<dbReference type="Gramene" id="KOM27385">
    <property type="protein sequence ID" value="KOM27385"/>
    <property type="gene ID" value="LR48_Vigan406s019500"/>
</dbReference>
<proteinExistence type="predicted"/>
<organism evidence="1 2">
    <name type="scientific">Phaseolus angularis</name>
    <name type="common">Azuki bean</name>
    <name type="synonym">Vigna angularis</name>
    <dbReference type="NCBI Taxonomy" id="3914"/>
    <lineage>
        <taxon>Eukaryota</taxon>
        <taxon>Viridiplantae</taxon>
        <taxon>Streptophyta</taxon>
        <taxon>Embryophyta</taxon>
        <taxon>Tracheophyta</taxon>
        <taxon>Spermatophyta</taxon>
        <taxon>Magnoliopsida</taxon>
        <taxon>eudicotyledons</taxon>
        <taxon>Gunneridae</taxon>
        <taxon>Pentapetalae</taxon>
        <taxon>rosids</taxon>
        <taxon>fabids</taxon>
        <taxon>Fabales</taxon>
        <taxon>Fabaceae</taxon>
        <taxon>Papilionoideae</taxon>
        <taxon>50 kb inversion clade</taxon>
        <taxon>NPAAA clade</taxon>
        <taxon>indigoferoid/millettioid clade</taxon>
        <taxon>Phaseoleae</taxon>
        <taxon>Vigna</taxon>
    </lineage>
</organism>
<accession>A0A0L9T9U6</accession>
<dbReference type="AlphaFoldDB" id="A0A0L9T9U6"/>